<dbReference type="VEuPathDB" id="FungiDB:I7I52_07822"/>
<gene>
    <name evidence="1" type="ORF">I7I52_07822</name>
</gene>
<accession>A0A8H7YJP4</accession>
<dbReference type="Proteomes" id="UP000670092">
    <property type="component" value="Unassembled WGS sequence"/>
</dbReference>
<evidence type="ECO:0000313" key="2">
    <source>
        <dbReference type="Proteomes" id="UP000670092"/>
    </source>
</evidence>
<name>A0A8H7YJP4_AJECA</name>
<reference evidence="1 2" key="1">
    <citation type="submission" date="2021-01" db="EMBL/GenBank/DDBJ databases">
        <title>Chromosome-level genome assembly of a human fungal pathogen reveals clustering of transcriptionally co-regulated genes.</title>
        <authorList>
            <person name="Voorhies M."/>
            <person name="Cohen S."/>
            <person name="Shea T.P."/>
            <person name="Petrus S."/>
            <person name="Munoz J.F."/>
            <person name="Poplawski S."/>
            <person name="Goldman W.E."/>
            <person name="Michael T."/>
            <person name="Cuomo C.A."/>
            <person name="Sil A."/>
            <person name="Beyhan S."/>
        </authorList>
    </citation>
    <scope>NUCLEOTIDE SEQUENCE [LARGE SCALE GENOMIC DNA]</scope>
    <source>
        <strain evidence="1 2">G184AR</strain>
    </source>
</reference>
<dbReference type="EMBL" id="JAEVHI010000005">
    <property type="protein sequence ID" value="KAG5290713.1"/>
    <property type="molecule type" value="Genomic_DNA"/>
</dbReference>
<organism evidence="1 2">
    <name type="scientific">Ajellomyces capsulatus</name>
    <name type="common">Darling's disease fungus</name>
    <name type="synonym">Histoplasma capsulatum</name>
    <dbReference type="NCBI Taxonomy" id="5037"/>
    <lineage>
        <taxon>Eukaryota</taxon>
        <taxon>Fungi</taxon>
        <taxon>Dikarya</taxon>
        <taxon>Ascomycota</taxon>
        <taxon>Pezizomycotina</taxon>
        <taxon>Eurotiomycetes</taxon>
        <taxon>Eurotiomycetidae</taxon>
        <taxon>Onygenales</taxon>
        <taxon>Ajellomycetaceae</taxon>
        <taxon>Histoplasma</taxon>
    </lineage>
</organism>
<comment type="caution">
    <text evidence="1">The sequence shown here is derived from an EMBL/GenBank/DDBJ whole genome shotgun (WGS) entry which is preliminary data.</text>
</comment>
<sequence>MPSKPKTLWREHSPAIINTILNLRKWEHSFLDIARILELPCSTISSIVYHESHQIDEGSPKKCPGRSPKLSACDQCHLILSVEKNPFHSLASFLTFSKSGFYIC</sequence>
<evidence type="ECO:0000313" key="1">
    <source>
        <dbReference type="EMBL" id="KAG5290713.1"/>
    </source>
</evidence>
<protein>
    <submittedName>
        <fullName evidence="1">Transposable element Tcb2 transposase</fullName>
    </submittedName>
</protein>
<proteinExistence type="predicted"/>
<dbReference type="AlphaFoldDB" id="A0A8H7YJP4"/>